<accession>A0ABP9MQY2</accession>
<dbReference type="Gene3D" id="3.40.50.2000">
    <property type="entry name" value="Glycogen Phosphorylase B"/>
    <property type="match status" value="2"/>
</dbReference>
<dbReference type="PANTHER" id="PTHR12526:SF630">
    <property type="entry name" value="GLYCOSYLTRANSFERASE"/>
    <property type="match status" value="1"/>
</dbReference>
<feature type="coiled-coil region" evidence="1">
    <location>
        <begin position="35"/>
        <end position="131"/>
    </location>
</feature>
<dbReference type="EMBL" id="BAABKE010000003">
    <property type="protein sequence ID" value="GAA5098818.1"/>
    <property type="molecule type" value="Genomic_DNA"/>
</dbReference>
<keyword evidence="1" id="KW-0175">Coiled coil</keyword>
<dbReference type="CDD" id="cd03801">
    <property type="entry name" value="GT4_PimA-like"/>
    <property type="match status" value="1"/>
</dbReference>
<evidence type="ECO:0000259" key="2">
    <source>
        <dbReference type="Pfam" id="PF13524"/>
    </source>
</evidence>
<dbReference type="InterPro" id="IPR055259">
    <property type="entry name" value="YkvP/CgeB_Glyco_trans-like"/>
</dbReference>
<dbReference type="Pfam" id="PF13524">
    <property type="entry name" value="Glyco_trans_1_2"/>
    <property type="match status" value="1"/>
</dbReference>
<organism evidence="3 4">
    <name type="scientific">Wohlfahrtiimonas larvae</name>
    <dbReference type="NCBI Taxonomy" id="1157986"/>
    <lineage>
        <taxon>Bacteria</taxon>
        <taxon>Pseudomonadati</taxon>
        <taxon>Pseudomonadota</taxon>
        <taxon>Gammaproteobacteria</taxon>
        <taxon>Cardiobacteriales</taxon>
        <taxon>Ignatzschineriaceae</taxon>
        <taxon>Wohlfahrtiimonas</taxon>
    </lineage>
</organism>
<sequence length="1417" mass="164537">MRKKQKEQLVENQVNIIDGKKSLLIEANDLSINPQSRDNSLILQYQKEIENLERQMRKLDANYKGMIEREKKYLKNISDLKENVENSTSNSLSRQDFLKLQTSYEGLLAREERYLKEIKQLQDQIQDQKNSLYRTYSYRLGYLLIHATKSIKNFISLPADLMHLYRDNKHRKKLKSEALNLIKDSSEVKSLVKNKPRFSSTHAQLVESYLEEEREIKIATIMDEFTSLCFAPEAETLQITPNNFKNELIEFKPDFVFIESAWQGKDGLWKLKVSQQAEELFELIEFCQKNNIKTLFWNKEDPVHFGTFIEVAKQVDVVFTTDIDCIQKYKEAVQHNDVYLMPFAAQPKVHNPIELYERIDKFNFAGSYYLKYPVRQRDFSVLSDVAINSRGLDIYDRNFNNDHPHYQFPERYQSLILGSLPPEEIDKAYKGYEFGINMNTIKQSQTMFARRVFEMLASNTIVLSNYSRGVRLLFGDLVVCSDNKGELQRQVDNILVDEITRKKFKLQGLRSVLSQHTYEHRLNYILQKLKIYKKNKSMSQHVAVLVKCETQADIDWAIEQFNHQSIEDKTLLIETSIAVESSSNIKAFKNHQEVLEALIALDATHVTVFNSDDYYGQNYLIDMLLSYHYLKYHNNCPVTKDRYYSYSKDQLLDREGKEYLFVDEYQTSKTLYTKKYFIDLLNQYDFPKVLKGLLIQEKAFSSDALNYIDNGKAADQANIALVCQDLVLDAGVSLSNHLLPIAENITFNNCSGPAMEKCLLVDEGLVKETLRKEIKFSIENKTVLLDSHLPNDQHRLVALTQPLEVEKWNRINIKNLMEYDGDVLFVFQFLDKDHQQLTYATVIPTTSFTLDIPEGTVFGQLSVRLKGKSNVKVQQELQIRLDNVARRVEKLSYDSDDIILFSKDDMDKELVRPKNKQIQIINRSNGVEIKSTLENDKHAYIYFRTIFTREEVNLVLNSIFETVGEIVDCDFRTVFLFLDQNKEKLAHSIIKVDNHSHAMAIPEACKYVRIGFKVMGRGSANVQTLKIGEIREQVNNLIGKSDTLVLAKQYPAYDDLYKYGFLHSRLRAYKKENTVVDMFRFANNTSTDFREFESIDIFQGGKKELVDALASGQFKRVFIHLIDQAMWDIVKAFKDTIQIYIWIHGAEIQTWQRRSFEFDRMTNDQISRQKKLSARRVTFWQNLLDKELNENVNFIFVSQYLRAESEEGLARVFPNKQTHIIHNYVDENIFPYEVKDINQRYNLLTIRPFAGKKYANDVTVNAIIALSKKTDFSKYKVEICGDGELFDETVAPLKGFQNVIINKGFLSHSEMAEKYSEYGVFINPTRWDSQGVSRDEARIAGLVSVSSRVTAIPEFVSDEDGIMVDMEDYEALADEIIKMAENPNIYSTISKNGHERVIQQCGLGQTISKELNLISAK</sequence>
<comment type="caution">
    <text evidence="3">The sequence shown here is derived from an EMBL/GenBank/DDBJ whole genome shotgun (WGS) entry which is preliminary data.</text>
</comment>
<dbReference type="Pfam" id="PF13692">
    <property type="entry name" value="Glyco_trans_1_4"/>
    <property type="match status" value="1"/>
</dbReference>
<keyword evidence="4" id="KW-1185">Reference proteome</keyword>
<dbReference type="PANTHER" id="PTHR12526">
    <property type="entry name" value="GLYCOSYLTRANSFERASE"/>
    <property type="match status" value="1"/>
</dbReference>
<proteinExistence type="predicted"/>
<feature type="domain" description="Spore protein YkvP/CgeB glycosyl transferase-like" evidence="2">
    <location>
        <begin position="413"/>
        <end position="527"/>
    </location>
</feature>
<dbReference type="SUPFAM" id="SSF53756">
    <property type="entry name" value="UDP-Glycosyltransferase/glycogen phosphorylase"/>
    <property type="match status" value="1"/>
</dbReference>
<protein>
    <recommendedName>
        <fullName evidence="2">Spore protein YkvP/CgeB glycosyl transferase-like domain-containing protein</fullName>
    </recommendedName>
</protein>
<name>A0ABP9MQY2_9GAMM</name>
<gene>
    <name evidence="3" type="ORF">GCM10023338_11670</name>
</gene>
<dbReference type="Proteomes" id="UP001500631">
    <property type="component" value="Unassembled WGS sequence"/>
</dbReference>
<evidence type="ECO:0000256" key="1">
    <source>
        <dbReference type="SAM" id="Coils"/>
    </source>
</evidence>
<dbReference type="RefSeq" id="WP_077925018.1">
    <property type="nucleotide sequence ID" value="NZ_BAABKE010000003.1"/>
</dbReference>
<reference evidence="4" key="1">
    <citation type="journal article" date="2019" name="Int. J. Syst. Evol. Microbiol.">
        <title>The Global Catalogue of Microorganisms (GCM) 10K type strain sequencing project: providing services to taxonomists for standard genome sequencing and annotation.</title>
        <authorList>
            <consortium name="The Broad Institute Genomics Platform"/>
            <consortium name="The Broad Institute Genome Sequencing Center for Infectious Disease"/>
            <person name="Wu L."/>
            <person name="Ma J."/>
        </authorList>
    </citation>
    <scope>NUCLEOTIDE SEQUENCE [LARGE SCALE GENOMIC DNA]</scope>
    <source>
        <strain evidence="4">JCM 18424</strain>
    </source>
</reference>
<evidence type="ECO:0000313" key="3">
    <source>
        <dbReference type="EMBL" id="GAA5098818.1"/>
    </source>
</evidence>
<evidence type="ECO:0000313" key="4">
    <source>
        <dbReference type="Proteomes" id="UP001500631"/>
    </source>
</evidence>